<dbReference type="EMBL" id="UZAI01021405">
    <property type="protein sequence ID" value="VDP55412.1"/>
    <property type="molecule type" value="Genomic_DNA"/>
</dbReference>
<gene>
    <name evidence="1" type="ORF">SMRZ_LOCUS25500</name>
</gene>
<name>A0A183NB25_9TREM</name>
<keyword evidence="2" id="KW-1185">Reference proteome</keyword>
<protein>
    <submittedName>
        <fullName evidence="1">Uncharacterized protein</fullName>
    </submittedName>
</protein>
<reference evidence="1 2" key="1">
    <citation type="submission" date="2018-11" db="EMBL/GenBank/DDBJ databases">
        <authorList>
            <consortium name="Pathogen Informatics"/>
        </authorList>
    </citation>
    <scope>NUCLEOTIDE SEQUENCE [LARGE SCALE GENOMIC DNA]</scope>
    <source>
        <strain evidence="1 2">Zambia</strain>
    </source>
</reference>
<evidence type="ECO:0000313" key="1">
    <source>
        <dbReference type="EMBL" id="VDP55412.1"/>
    </source>
</evidence>
<dbReference type="Pfam" id="PF03564">
    <property type="entry name" value="DUF1759"/>
    <property type="match status" value="1"/>
</dbReference>
<dbReference type="AlphaFoldDB" id="A0A183NB25"/>
<dbReference type="InterPro" id="IPR005312">
    <property type="entry name" value="DUF1759"/>
</dbReference>
<organism evidence="1 2">
    <name type="scientific">Schistosoma margrebowiei</name>
    <dbReference type="NCBI Taxonomy" id="48269"/>
    <lineage>
        <taxon>Eukaryota</taxon>
        <taxon>Metazoa</taxon>
        <taxon>Spiralia</taxon>
        <taxon>Lophotrochozoa</taxon>
        <taxon>Platyhelminthes</taxon>
        <taxon>Trematoda</taxon>
        <taxon>Digenea</taxon>
        <taxon>Strigeidida</taxon>
        <taxon>Schistosomatoidea</taxon>
        <taxon>Schistosomatidae</taxon>
        <taxon>Schistosoma</taxon>
    </lineage>
</organism>
<proteinExistence type="predicted"/>
<dbReference type="Proteomes" id="UP000277204">
    <property type="component" value="Unassembled WGS sequence"/>
</dbReference>
<dbReference type="PANTHER" id="PTHR47331">
    <property type="entry name" value="PHD-TYPE DOMAIN-CONTAINING PROTEIN"/>
    <property type="match status" value="1"/>
</dbReference>
<accession>A0A183NB25</accession>
<evidence type="ECO:0000313" key="2">
    <source>
        <dbReference type="Proteomes" id="UP000277204"/>
    </source>
</evidence>
<sequence length="124" mass="14314">MISKAMGLPKREIVFDGNPVKYWSFIRNFVNCFDASVESRSRLNYLIQYCNGKAKSTIVHCVLLEPKEGYRKALELFEEAFGQKHIVSHAFIGKMLNIPVIKGTNPDNFRRLSREMQICDLTLK</sequence>